<dbReference type="HOGENOM" id="CLU_019429_1_0_1"/>
<protein>
    <recommendedName>
        <fullName evidence="2">WRKY19-like zinc finger domain-containing protein</fullName>
    </recommendedName>
</protein>
<evidence type="ECO:0000256" key="1">
    <source>
        <dbReference type="SAM" id="MobiDB-lite"/>
    </source>
</evidence>
<feature type="compositionally biased region" description="Polar residues" evidence="1">
    <location>
        <begin position="208"/>
        <end position="219"/>
    </location>
</feature>
<name>A0A0E0E2E9_9ORYZ</name>
<feature type="domain" description="WRKY19-like zinc finger" evidence="2">
    <location>
        <begin position="578"/>
        <end position="602"/>
    </location>
</feature>
<evidence type="ECO:0000259" key="2">
    <source>
        <dbReference type="Pfam" id="PF24906"/>
    </source>
</evidence>
<dbReference type="Proteomes" id="UP000008021">
    <property type="component" value="Chromosome 6"/>
</dbReference>
<dbReference type="InterPro" id="IPR056866">
    <property type="entry name" value="Znf_WRKY19"/>
</dbReference>
<feature type="domain" description="WRKY19-like zinc finger" evidence="2">
    <location>
        <begin position="379"/>
        <end position="402"/>
    </location>
</feature>
<reference evidence="3" key="1">
    <citation type="submission" date="2015-04" db="UniProtKB">
        <authorList>
            <consortium name="EnsemblPlants"/>
        </authorList>
    </citation>
    <scope>IDENTIFICATION</scope>
</reference>
<dbReference type="EnsemblPlants" id="OMERI06G17670.1">
    <property type="protein sequence ID" value="OMERI06G17670.1"/>
    <property type="gene ID" value="OMERI06G17670"/>
</dbReference>
<dbReference type="STRING" id="40149.A0A0E0E2E9"/>
<feature type="domain" description="WRKY19-like zinc finger" evidence="2">
    <location>
        <begin position="528"/>
        <end position="552"/>
    </location>
</feature>
<feature type="domain" description="WRKY19-like zinc finger" evidence="2">
    <location>
        <begin position="603"/>
        <end position="627"/>
    </location>
</feature>
<organism evidence="3">
    <name type="scientific">Oryza meridionalis</name>
    <dbReference type="NCBI Taxonomy" id="40149"/>
    <lineage>
        <taxon>Eukaryota</taxon>
        <taxon>Viridiplantae</taxon>
        <taxon>Streptophyta</taxon>
        <taxon>Embryophyta</taxon>
        <taxon>Tracheophyta</taxon>
        <taxon>Spermatophyta</taxon>
        <taxon>Magnoliopsida</taxon>
        <taxon>Liliopsida</taxon>
        <taxon>Poales</taxon>
        <taxon>Poaceae</taxon>
        <taxon>BOP clade</taxon>
        <taxon>Oryzoideae</taxon>
        <taxon>Oryzeae</taxon>
        <taxon>Oryzinae</taxon>
        <taxon>Oryza</taxon>
    </lineage>
</organism>
<feature type="region of interest" description="Disordered" evidence="1">
    <location>
        <begin position="199"/>
        <end position="221"/>
    </location>
</feature>
<dbReference type="eggNOG" id="ENOG502QV0W">
    <property type="taxonomic scope" value="Eukaryota"/>
</dbReference>
<feature type="domain" description="WRKY19-like zinc finger" evidence="2">
    <location>
        <begin position="503"/>
        <end position="527"/>
    </location>
</feature>
<feature type="domain" description="WRKY19-like zinc finger" evidence="2">
    <location>
        <begin position="553"/>
        <end position="577"/>
    </location>
</feature>
<dbReference type="AlphaFoldDB" id="A0A0E0E2E9"/>
<accession>A0A0E0E2E9</accession>
<reference evidence="3" key="2">
    <citation type="submission" date="2018-05" db="EMBL/GenBank/DDBJ databases">
        <title>OmerRS3 (Oryza meridionalis Reference Sequence Version 3).</title>
        <authorList>
            <person name="Zhang J."/>
            <person name="Kudrna D."/>
            <person name="Lee S."/>
            <person name="Talag J."/>
            <person name="Welchert J."/>
            <person name="Wing R.A."/>
        </authorList>
    </citation>
    <scope>NUCLEOTIDE SEQUENCE [LARGE SCALE GENOMIC DNA]</scope>
    <source>
        <strain evidence="3">cv. OR44</strain>
    </source>
</reference>
<evidence type="ECO:0000313" key="3">
    <source>
        <dbReference type="EnsemblPlants" id="OMERI06G17670.1"/>
    </source>
</evidence>
<feature type="domain" description="WRKY19-like zinc finger" evidence="2">
    <location>
        <begin position="428"/>
        <end position="452"/>
    </location>
</feature>
<feature type="domain" description="WRKY19-like zinc finger" evidence="2">
    <location>
        <begin position="478"/>
        <end position="502"/>
    </location>
</feature>
<keyword evidence="4" id="KW-1185">Reference proteome</keyword>
<dbReference type="PANTHER" id="PTHR31827:SF60">
    <property type="entry name" value="OS11G0223400 PROTEIN"/>
    <property type="match status" value="1"/>
</dbReference>
<dbReference type="PANTHER" id="PTHR31827">
    <property type="entry name" value="EMB|CAB89363.1"/>
    <property type="match status" value="1"/>
</dbReference>
<dbReference type="Pfam" id="PF24906">
    <property type="entry name" value="Zf_WRKY19"/>
    <property type="match status" value="8"/>
</dbReference>
<dbReference type="Gramene" id="OMERI06G17670.1">
    <property type="protein sequence ID" value="OMERI06G17670.1"/>
    <property type="gene ID" value="OMERI06G17670"/>
</dbReference>
<proteinExistence type="predicted"/>
<evidence type="ECO:0000313" key="4">
    <source>
        <dbReference type="Proteomes" id="UP000008021"/>
    </source>
</evidence>
<sequence length="760" mass="79866">MGRGQNICENRSPLFARRHGPRTLPLSIHPSLHHPPQISLFPTTTTTLHHHSIPPPVPSHPHNLIASSRLASPILSTLLHLSPLRLAASSSAAAAATVLDGLFLFLHSLPPEAVELQLGLPGFTAYPHPLGAMDKQLGFLEFTGTNPRNAEKWTTVSPPVIQPMACSTQLDVLAQDSMHNPLSRGIKRKWVDLSLGLGNSSSSSDSSKQSMGTCCTMSSAKDRDDGSSVDLDMNFQFNLYNEGTSKLDSYDCNGKKVLEKPVDLELSLNFGPCESVVTNVDFSAATKQQAVFLQSCNMSSVPTVDEGSTSARWKSGGKLLPYLYQSRNNTGHFSSKELPGSSNQSQDLAPLPTMIHTPQSPVTSTSGVVSFQQRCNSTKICSQPGCAKGARGSSGRCIAHGGGRRCQREGCKKGAEGKTIFCKAHGGGRRCEHLGCTKSAEGRTDFCIAHGGGRRCSRDGCRKAARGKSGLCIKHGGGKRCQKLNCTKSAEGQSGFCIAHGGGRRCKHDGCTKGAQGSTNFCKAHGGGKRCTHPNCSKGAEGSTALCKAHGGGKRCSAEGCPKSVHGGTEFCVAHGGGKRCVVPGCTKSARGRTDCCVRHGGGKRCQFTGCSKSAQGSTDFCKAHGGGKRCLWGQPGSGLGDGSGTCERFARGKKGLCVAHNALVEDSRVRGGQTVGAIALPGSTGADSDVSHGTLPGNSFNFGETFAANTKQALHHVQSPVPEGRVHGGNIAAMLANSMDYQKQLNFSTGASTSDRNWL</sequence>